<organism evidence="6 7">
    <name type="scientific">Candidatus Methylumidiphilus alinenensis</name>
    <dbReference type="NCBI Taxonomy" id="2202197"/>
    <lineage>
        <taxon>Bacteria</taxon>
        <taxon>Pseudomonadati</taxon>
        <taxon>Pseudomonadota</taxon>
        <taxon>Gammaproteobacteria</taxon>
        <taxon>Methylococcales</taxon>
        <taxon>Candidatus Methylumidiphilus</taxon>
    </lineage>
</organism>
<evidence type="ECO:0000259" key="5">
    <source>
        <dbReference type="SMART" id="SM01360"/>
    </source>
</evidence>
<comment type="similarity">
    <text evidence="1">Belongs to the protease inhibitor I39 (alpha-2-macroglobulin) family. Bacterial alpha-2-macroglobulin subfamily.</text>
</comment>
<gene>
    <name evidence="6" type="ORF">DM484_18165</name>
</gene>
<feature type="domain" description="Alpha-2-macroglobulin" evidence="5">
    <location>
        <begin position="1240"/>
        <end position="1330"/>
    </location>
</feature>
<evidence type="ECO:0000313" key="6">
    <source>
        <dbReference type="EMBL" id="PZN75679.1"/>
    </source>
</evidence>
<evidence type="ECO:0000313" key="7">
    <source>
        <dbReference type="Proteomes" id="UP000249396"/>
    </source>
</evidence>
<dbReference type="InterPro" id="IPR041246">
    <property type="entry name" value="Bact_MG10"/>
</dbReference>
<dbReference type="InterPro" id="IPR001599">
    <property type="entry name" value="Macroglobln_a2"/>
</dbReference>
<evidence type="ECO:0000256" key="2">
    <source>
        <dbReference type="SAM" id="MobiDB-lite"/>
    </source>
</evidence>
<dbReference type="InterPro" id="IPR011625">
    <property type="entry name" value="A2M_N_BRD"/>
</dbReference>
<sequence length="1950" mass="214233">MAVRTILLFLVITCLAVNGFTASAETTQPSVELFTPQGTVKNVRQVTARFAHAMVPFGDIRLESPFEADCPAKGTGRWVDGQQWVFDFEKDLPAGIRCSFKLKPGLKTLSGLPIVGPSQFSFDTGGPSITDSLPGQDSDDIDENPLFILKLDAPASQESVAAHAHCEVDGLQERIDTNLLQGEERSKLLSGPLKDRYDYFFTDTPDDRLLILQCRRNFPPNAKVRLVWGAGIASTTGIATREDQVFNYTVRPSFSAQFQCEKVNAKSNCIPFLPMTLDFSAPVPAEKAKGVQLFDSQGKLYPAETIDPSKTPYVEAIKFKGPFPENTRFRIVLPTDLFDDAGRPLENASRFPLAVETDDYPPLAKFNGEFGIIEAKEGGILPVTLRNLEPTVAGRRSMPGQEGIPGKLQRLGQNDQAIAAWLRKVNHAGNAHFEELPKANQNDETHFRNLTGTESVFGPTEKTESFDLPKADGAKAFEVLGIPLKIPGFYVVELASPRLGAALLGEERPRYVATSALVTNMSVHFKWGRESSLVWVTTLDQAKPVADAEVRVSDFCSGAEFWHGRTGPDGTAKITGTGVLPEVDSSNDCYEGSSSHPLFISSRSGEDMSFVVSGWSKGITPYDFQLTVGNERETKLAHTVFDRSLFRAGETVSMKLFLRKRTSEGFALYSDKVPDTLTISHAGSDENYNIPISVDGKGIGEASWTIPKEAKLGAYSVELDGGNAGSFRVEQFRLPTMKAAIQPAADYLVNAKEAQLDLFVNYLSGGGASHIPVKLRSQVRSRQLAFPDYEDFQFGGNDIKETGLQEDRQNDEEETEESSTAQVLPLTLDKAGAARATIPNLPSADSPKELLTELEYQDANGQLLSVSRTIPLLPSKVVLGIKQEAWIANKDQLRFQVIALDPAGKPVKNQKLKVELFKKFTYSYRKRLIGGFYDYENKSEYKKLDKLCEDSTDKAGIVVCDIKPGVSGEVILRATAQDGDGNTALTTQDAWVAGGENLWFNNGPSDRMDVLPEKKAWEHGQTARLQVRMPFREATALVTVEREGVLDSYVLPISGKEPVIEVPIKPNYAPNIYVSVLAVRGRARDYFAWFRELAAKLGFKLEDKAITALVDLNKPAFKLGLAQLDVGWAPNRLNVKVQPDKDVYKVRDKSVVKIKVERADGGPLPQDAEIALAAVDEGLLELKPNTSWKLLDAMMGKRGIEVFTSTAQMQVVGKRHYGRKAIPHGGGGGRQTARELFDTLLIWRGRVPVNVQGEAEIEVPLNDSLTAFRMTAVANAGIGFFGTGDATIRTTQDVMLHSGLPPLVREDDVFKAIFTLRNASNRKLALTAKAKWSADSATVAKQPPSQNSPCKTDSVLGNPPNPPLQRGAGGISSESVCGVSWKELPPIPVELEPGAAKELAWDVEVPADTSKLSWEVSAETTDGAAHDQVKLTQDVIPVWPVRVYQAKLAQVDKPFDLTVEPPAGAIPGRGGLRISLRAKLGEGLVGVLDYMRRYPYSCMEQRTSKAIALRDKTMWDANMDALPAFIDADGLLKYFATDWLHGSDVLTSYVLSIAHEAGWTIPEESLKRLQDGLKDFVAGKVKRNFSLAAADLAIRKLAAIEALSRYGLATPEMLGSITLDPNLWPTSAVLDWFNILKRVPAIPQRDSRLAQAGQIIRSRLNLQGTTMGFSNEDNDRLWWLMVSIDQNAVRTLLTLLDQPQWRADIPRLVTGAMGRQHHGHWDTTPANAWGTLAMEKFSAAFESVPVTGYTEAELAGVKKGMQWAESTKQNALNFPWGDGPETLAVKHTGEGKPWAIIQSRAALPLKQALFTGFSIKRSVEPVEQKQTGVWSKGDVARIKLEMDAQADMTWVVVDDPVPAGATILGSGLGGDSQLLAKGEKKEGWVWPAYEERRFDAFRAYYEYVPKGQWSFEYTVRLNNPGKFALPSTRVEALYAPEMFGELPNGVWEIR</sequence>
<feature type="region of interest" description="Disordered" evidence="2">
    <location>
        <begin position="796"/>
        <end position="821"/>
    </location>
</feature>
<dbReference type="EMBL" id="QJPH01000380">
    <property type="protein sequence ID" value="PZN75679.1"/>
    <property type="molecule type" value="Genomic_DNA"/>
</dbReference>
<dbReference type="GO" id="GO:0004866">
    <property type="term" value="F:endopeptidase inhibitor activity"/>
    <property type="evidence" value="ECO:0007669"/>
    <property type="project" value="InterPro"/>
</dbReference>
<protein>
    <recommendedName>
        <fullName evidence="8">Alpha-2-macroglobulin</fullName>
    </recommendedName>
</protein>
<dbReference type="SUPFAM" id="SSF48239">
    <property type="entry name" value="Terpenoid cyclases/Protein prenyltransferases"/>
    <property type="match status" value="1"/>
</dbReference>
<dbReference type="InterPro" id="IPR008930">
    <property type="entry name" value="Terpenoid_cyclase/PrenylTrfase"/>
</dbReference>
<dbReference type="Pfam" id="PF07703">
    <property type="entry name" value="A2M_BRD"/>
    <property type="match status" value="1"/>
</dbReference>
<keyword evidence="3" id="KW-0732">Signal</keyword>
<dbReference type="InterPro" id="IPR021868">
    <property type="entry name" value="Alpha_2_Macroglob_MG3"/>
</dbReference>
<feature type="region of interest" description="Disordered" evidence="2">
    <location>
        <begin position="1335"/>
        <end position="1371"/>
    </location>
</feature>
<dbReference type="InterPro" id="IPR002890">
    <property type="entry name" value="MG2"/>
</dbReference>
<comment type="caution">
    <text evidence="6">The sequence shown here is derived from an EMBL/GenBank/DDBJ whole genome shotgun (WGS) entry which is preliminary data.</text>
</comment>
<evidence type="ECO:0000256" key="3">
    <source>
        <dbReference type="SAM" id="SignalP"/>
    </source>
</evidence>
<dbReference type="Pfam" id="PF11974">
    <property type="entry name" value="bMG3"/>
    <property type="match status" value="1"/>
</dbReference>
<dbReference type="Pfam" id="PF01835">
    <property type="entry name" value="MG2"/>
    <property type="match status" value="1"/>
</dbReference>
<accession>A0A2W4R091</accession>
<feature type="domain" description="Alpha-2-macroglobulin bait region" evidence="4">
    <location>
        <begin position="1008"/>
        <end position="1182"/>
    </location>
</feature>
<evidence type="ECO:0008006" key="8">
    <source>
        <dbReference type="Google" id="ProtNLM"/>
    </source>
</evidence>
<feature type="chain" id="PRO_5016046635" description="Alpha-2-macroglobulin" evidence="3">
    <location>
        <begin position="25"/>
        <end position="1950"/>
    </location>
</feature>
<evidence type="ECO:0000259" key="4">
    <source>
        <dbReference type="SMART" id="SM01359"/>
    </source>
</evidence>
<dbReference type="Gene3D" id="2.60.40.1930">
    <property type="match status" value="1"/>
</dbReference>
<dbReference type="PANTHER" id="PTHR40094">
    <property type="entry name" value="ALPHA-2-MACROGLOBULIN HOMOLOG"/>
    <property type="match status" value="1"/>
</dbReference>
<dbReference type="Pfam" id="PF00207">
    <property type="entry name" value="A2M"/>
    <property type="match status" value="1"/>
</dbReference>
<dbReference type="Pfam" id="PF17973">
    <property type="entry name" value="bMG10"/>
    <property type="match status" value="1"/>
</dbReference>
<reference evidence="6 7" key="1">
    <citation type="journal article" date="2018" name="Aquat. Microb. Ecol.">
        <title>Gammaproteobacterial methanotrophs dominate.</title>
        <authorList>
            <person name="Rissanen A.J."/>
            <person name="Saarenheimo J."/>
            <person name="Tiirola M."/>
            <person name="Peura S."/>
            <person name="Aalto S.L."/>
            <person name="Karvinen A."/>
            <person name="Nykanen H."/>
        </authorList>
    </citation>
    <scope>NUCLEOTIDE SEQUENCE [LARGE SCALE GENOMIC DNA]</scope>
    <source>
        <strain evidence="6">AMbin10</strain>
    </source>
</reference>
<dbReference type="SMART" id="SM01359">
    <property type="entry name" value="A2M_N_2"/>
    <property type="match status" value="1"/>
</dbReference>
<dbReference type="Proteomes" id="UP000249396">
    <property type="component" value="Unassembled WGS sequence"/>
</dbReference>
<feature type="signal peptide" evidence="3">
    <location>
        <begin position="1"/>
        <end position="24"/>
    </location>
</feature>
<name>A0A2W4R091_9GAMM</name>
<evidence type="ECO:0000256" key="1">
    <source>
        <dbReference type="ARBA" id="ARBA00010556"/>
    </source>
</evidence>
<feature type="compositionally biased region" description="Basic and acidic residues" evidence="2">
    <location>
        <begin position="798"/>
        <end position="808"/>
    </location>
</feature>
<dbReference type="InterPro" id="IPR051802">
    <property type="entry name" value="YfhM-like"/>
</dbReference>
<proteinExistence type="inferred from homology"/>
<dbReference type="SMART" id="SM01360">
    <property type="entry name" value="A2M"/>
    <property type="match status" value="1"/>
</dbReference>
<dbReference type="PANTHER" id="PTHR40094:SF1">
    <property type="entry name" value="UBIQUITIN DOMAIN-CONTAINING PROTEIN"/>
    <property type="match status" value="1"/>
</dbReference>